<dbReference type="PANTHER" id="PTHR36014:SF1">
    <property type="entry name" value="OS03G0176700 PROTEIN"/>
    <property type="match status" value="1"/>
</dbReference>
<dbReference type="InterPro" id="IPR057202">
    <property type="entry name" value="DUF7880"/>
</dbReference>
<feature type="domain" description="DUF7880" evidence="1">
    <location>
        <begin position="86"/>
        <end position="211"/>
    </location>
</feature>
<evidence type="ECO:0000313" key="3">
    <source>
        <dbReference type="Proteomes" id="UP000030645"/>
    </source>
</evidence>
<dbReference type="STRING" id="981085.W9RHM1"/>
<organism evidence="2 3">
    <name type="scientific">Morus notabilis</name>
    <dbReference type="NCBI Taxonomy" id="981085"/>
    <lineage>
        <taxon>Eukaryota</taxon>
        <taxon>Viridiplantae</taxon>
        <taxon>Streptophyta</taxon>
        <taxon>Embryophyta</taxon>
        <taxon>Tracheophyta</taxon>
        <taxon>Spermatophyta</taxon>
        <taxon>Magnoliopsida</taxon>
        <taxon>eudicotyledons</taxon>
        <taxon>Gunneridae</taxon>
        <taxon>Pentapetalae</taxon>
        <taxon>rosids</taxon>
        <taxon>fabids</taxon>
        <taxon>Rosales</taxon>
        <taxon>Moraceae</taxon>
        <taxon>Moreae</taxon>
        <taxon>Morus</taxon>
    </lineage>
</organism>
<dbReference type="OrthoDB" id="512787at2759"/>
<dbReference type="Proteomes" id="UP000030645">
    <property type="component" value="Unassembled WGS sequence"/>
</dbReference>
<keyword evidence="3" id="KW-1185">Reference proteome</keyword>
<reference evidence="3" key="1">
    <citation type="submission" date="2013-01" db="EMBL/GenBank/DDBJ databases">
        <title>Draft Genome Sequence of a Mulberry Tree, Morus notabilis C.K. Schneid.</title>
        <authorList>
            <person name="He N."/>
            <person name="Zhao S."/>
        </authorList>
    </citation>
    <scope>NUCLEOTIDE SEQUENCE</scope>
</reference>
<protein>
    <recommendedName>
        <fullName evidence="1">DUF7880 domain-containing protein</fullName>
    </recommendedName>
</protein>
<sequence length="239" mass="26431">MMLAMAMAMSRVGNPPHNLSVWRRNFAGKVKKCRPVTYASVSPSDWRESRRLVSISLVLSHSLLIPHHAIAGSIFDRYVKRKRLDPLDAYVPALILSQLQIKDLDKLLEGDQPQYASFRSLLRSGPAASLRVNIRAVAQYASESGNGKTAFNDVDQCLRALEELDSLLLHASRNDPEASVKSMKAKINVALDSLDGLLKTVPPDVLDKGLAIADSYRNSDEEINSDVVDPELQQLESIL</sequence>
<dbReference type="KEGG" id="mnt:21401567"/>
<dbReference type="EMBL" id="KE344662">
    <property type="protein sequence ID" value="EXB74892.1"/>
    <property type="molecule type" value="Genomic_DNA"/>
</dbReference>
<accession>W9RHM1</accession>
<dbReference type="PANTHER" id="PTHR36014">
    <property type="entry name" value="OS03G0176600 PROTEIN"/>
    <property type="match status" value="1"/>
</dbReference>
<proteinExistence type="predicted"/>
<dbReference type="eggNOG" id="ENOG502QVH8">
    <property type="taxonomic scope" value="Eukaryota"/>
</dbReference>
<dbReference type="Pfam" id="PF25306">
    <property type="entry name" value="DUF7880"/>
    <property type="match status" value="1"/>
</dbReference>
<dbReference type="AlphaFoldDB" id="W9RHM1"/>
<name>W9RHM1_9ROSA</name>
<gene>
    <name evidence="2" type="ORF">L484_018600</name>
</gene>
<evidence type="ECO:0000259" key="1">
    <source>
        <dbReference type="Pfam" id="PF25306"/>
    </source>
</evidence>
<evidence type="ECO:0000313" key="2">
    <source>
        <dbReference type="EMBL" id="EXB74892.1"/>
    </source>
</evidence>